<dbReference type="Proteomes" id="UP000655225">
    <property type="component" value="Unassembled WGS sequence"/>
</dbReference>
<protein>
    <recommendedName>
        <fullName evidence="4">Retrotransposon Copia-like N-terminal domain-containing protein</fullName>
    </recommendedName>
</protein>
<dbReference type="EMBL" id="JABCRI010000012">
    <property type="protein sequence ID" value="KAF8396845.1"/>
    <property type="molecule type" value="Genomic_DNA"/>
</dbReference>
<dbReference type="OMA" id="PSIACDA"/>
<evidence type="ECO:0000313" key="2">
    <source>
        <dbReference type="EMBL" id="KAF8396845.1"/>
    </source>
</evidence>
<feature type="region of interest" description="Disordered" evidence="1">
    <location>
        <begin position="533"/>
        <end position="560"/>
    </location>
</feature>
<organism evidence="2 3">
    <name type="scientific">Tetracentron sinense</name>
    <name type="common">Spur-leaf</name>
    <dbReference type="NCBI Taxonomy" id="13715"/>
    <lineage>
        <taxon>Eukaryota</taxon>
        <taxon>Viridiplantae</taxon>
        <taxon>Streptophyta</taxon>
        <taxon>Embryophyta</taxon>
        <taxon>Tracheophyta</taxon>
        <taxon>Spermatophyta</taxon>
        <taxon>Magnoliopsida</taxon>
        <taxon>Trochodendrales</taxon>
        <taxon>Trochodendraceae</taxon>
        <taxon>Tetracentron</taxon>
    </lineage>
</organism>
<dbReference type="PANTHER" id="PTHR47481:SF10">
    <property type="entry name" value="COPIA-LIKE POLYPROTEIN_RETROTRANSPOSON"/>
    <property type="match status" value="1"/>
</dbReference>
<keyword evidence="3" id="KW-1185">Reference proteome</keyword>
<evidence type="ECO:0000256" key="1">
    <source>
        <dbReference type="SAM" id="MobiDB-lite"/>
    </source>
</evidence>
<feature type="region of interest" description="Disordered" evidence="1">
    <location>
        <begin position="246"/>
        <end position="280"/>
    </location>
</feature>
<feature type="compositionally biased region" description="Low complexity" evidence="1">
    <location>
        <begin position="430"/>
        <end position="441"/>
    </location>
</feature>
<dbReference type="PANTHER" id="PTHR47481">
    <property type="match status" value="1"/>
</dbReference>
<name>A0A834YYK6_TETSI</name>
<evidence type="ECO:0000313" key="3">
    <source>
        <dbReference type="Proteomes" id="UP000655225"/>
    </source>
</evidence>
<feature type="region of interest" description="Disordered" evidence="1">
    <location>
        <begin position="396"/>
        <end position="465"/>
    </location>
</feature>
<dbReference type="AlphaFoldDB" id="A0A834YYK6"/>
<evidence type="ECO:0008006" key="4">
    <source>
        <dbReference type="Google" id="ProtNLM"/>
    </source>
</evidence>
<feature type="region of interest" description="Disordered" evidence="1">
    <location>
        <begin position="218"/>
        <end position="237"/>
    </location>
</feature>
<feature type="compositionally biased region" description="Polar residues" evidence="1">
    <location>
        <begin position="251"/>
        <end position="280"/>
    </location>
</feature>
<dbReference type="OrthoDB" id="1845088at2759"/>
<proteinExistence type="predicted"/>
<dbReference type="Gene3D" id="3.40.50.720">
    <property type="entry name" value="NAD(P)-binding Rossmann-like Domain"/>
    <property type="match status" value="1"/>
</dbReference>
<comment type="caution">
    <text evidence="2">The sequence shown here is derived from an EMBL/GenBank/DDBJ whole genome shotgun (WGS) entry which is preliminary data.</text>
</comment>
<reference evidence="2 3" key="1">
    <citation type="submission" date="2020-04" db="EMBL/GenBank/DDBJ databases">
        <title>Plant Genome Project.</title>
        <authorList>
            <person name="Zhang R.-G."/>
        </authorList>
    </citation>
    <scope>NUCLEOTIDE SEQUENCE [LARGE SCALE GENOMIC DNA]</scope>
    <source>
        <strain evidence="2">YNK0</strain>
        <tissue evidence="2">Leaf</tissue>
    </source>
</reference>
<feature type="compositionally biased region" description="Pro residues" evidence="1">
    <location>
        <begin position="442"/>
        <end position="457"/>
    </location>
</feature>
<accession>A0A834YYK6</accession>
<sequence length="624" mass="69364">MAVPSSPFQYPSHINISSFVTLKLKQSNYLMWRTQIESLIESQDLIGFVNGDIPMPTNMIASSDGKESTTNPDFTSWRKTDRLLKAWITSTLSEEVLGLVVGLTSSRDVWSALEDAFAQDSEAREYELLQQLRVVRKGTSTLSKYLRNFKLICDELNVIGKPLPDLKKVFNLLTGLGPKYEAFTTSMLKPPIPSYSDILPLLQSHELRNREYGHTDVNPSMAFVGQRSNGGGRGFRGRGRGFNSRGCGFIQTGQHNGNRTQLPASGQSNDQAKQPGTPNRTNNDIIYCQICHKRGHDALHCWNRFNHSYQSNDIPQALTSMQLSDSHDTEWIPDTGATSHITGNEGILQNLTPYFGSDAVMDQRTKRVLASGSKRGGLYTLDASKQQEEDGEFSLFHDWTDSDNPSSSAHDVPDDRTVSMTSQPPPALPQPASHSPQSQPQSTPPSPHPTPWPPSHPTPQCDDFQMIPSASLTVPTHQSLNPLAHTINPTLNQLAHDHPLEPLTPLPYSHSLEPDHTPPITSRVPLSNLVHTRPPESTQPLVDQPHAMQTRSKDGIFKPNPKSLSSIYKRNWTYMESMVPILGIYDLDFTTANQGPRANNVIKGIKKEQVEQIMKVIRSDTTTS</sequence>
<dbReference type="Pfam" id="PF14223">
    <property type="entry name" value="Retrotran_gag_2"/>
    <property type="match status" value="1"/>
</dbReference>
<gene>
    <name evidence="2" type="ORF">HHK36_018480</name>
</gene>